<dbReference type="Pfam" id="PF12833">
    <property type="entry name" value="HTH_18"/>
    <property type="match status" value="1"/>
</dbReference>
<dbReference type="InterPro" id="IPR014710">
    <property type="entry name" value="RmlC-like_jellyroll"/>
</dbReference>
<dbReference type="InterPro" id="IPR003313">
    <property type="entry name" value="AraC-bd"/>
</dbReference>
<dbReference type="InterPro" id="IPR018060">
    <property type="entry name" value="HTH_AraC"/>
</dbReference>
<protein>
    <submittedName>
        <fullName evidence="5">AraC family transcriptional regulator</fullName>
    </submittedName>
</protein>
<evidence type="ECO:0000256" key="2">
    <source>
        <dbReference type="ARBA" id="ARBA00023125"/>
    </source>
</evidence>
<gene>
    <name evidence="5" type="primary">araC</name>
    <name evidence="5" type="ORF">LCB40_13320</name>
</gene>
<dbReference type="SUPFAM" id="SSF46689">
    <property type="entry name" value="Homeodomain-like"/>
    <property type="match status" value="2"/>
</dbReference>
<evidence type="ECO:0000256" key="1">
    <source>
        <dbReference type="ARBA" id="ARBA00023015"/>
    </source>
</evidence>
<dbReference type="RefSeq" id="WP_212781140.1">
    <property type="nucleotide sequence ID" value="NZ_BMAY01000011.1"/>
</dbReference>
<feature type="domain" description="HTH araC/xylS-type" evidence="4">
    <location>
        <begin position="190"/>
        <end position="288"/>
    </location>
</feature>
<evidence type="ECO:0000256" key="3">
    <source>
        <dbReference type="ARBA" id="ARBA00023163"/>
    </source>
</evidence>
<dbReference type="Gene3D" id="2.60.120.10">
    <property type="entry name" value="Jelly Rolls"/>
    <property type="match status" value="1"/>
</dbReference>
<evidence type="ECO:0000313" key="5">
    <source>
        <dbReference type="EMBL" id="GFZ27452.1"/>
    </source>
</evidence>
<dbReference type="PANTHER" id="PTHR43280:SF2">
    <property type="entry name" value="HTH-TYPE TRANSCRIPTIONAL REGULATOR EXSA"/>
    <property type="match status" value="1"/>
</dbReference>
<organism evidence="5 6">
    <name type="scientific">Lactobacillus corticis</name>
    <dbReference type="NCBI Taxonomy" id="2201249"/>
    <lineage>
        <taxon>Bacteria</taxon>
        <taxon>Bacillati</taxon>
        <taxon>Bacillota</taxon>
        <taxon>Bacilli</taxon>
        <taxon>Lactobacillales</taxon>
        <taxon>Lactobacillaceae</taxon>
        <taxon>Lactobacillus</taxon>
    </lineage>
</organism>
<name>A0A916VI71_9LACO</name>
<evidence type="ECO:0000313" key="6">
    <source>
        <dbReference type="Proteomes" id="UP000677218"/>
    </source>
</evidence>
<evidence type="ECO:0000259" key="4">
    <source>
        <dbReference type="PROSITE" id="PS01124"/>
    </source>
</evidence>
<dbReference type="EMBL" id="BMAY01000011">
    <property type="protein sequence ID" value="GFZ27452.1"/>
    <property type="molecule type" value="Genomic_DNA"/>
</dbReference>
<dbReference type="Proteomes" id="UP000677218">
    <property type="component" value="Unassembled WGS sequence"/>
</dbReference>
<proteinExistence type="predicted"/>
<sequence>MAAPAHELVETTEPLPFWIYLHNFDAHSPTGQISAHWHRGIELSYTISGSIHDFEISGQHFRTKPGQILLVNTQEVHSVDTANKAGDSALSIIIPYNYLTRLFPNMSEYEFIINDYDALNNNQKLAYHDLQSQFALIVHTWRDKTNPYRYLQVMAAFDQIVLLLIRNFAHKRSHHERKIGRKVYAVDRIQDIADYVSNHYQENLDLDEIAKHCSISKEYLARFFKQNMGITLGQYVDQVRAHHAKELFDTGHLSLSQIAWESGFSGLRTMNRAFSKLYGKTASQMQKEQKDKR</sequence>
<dbReference type="Gene3D" id="1.10.10.60">
    <property type="entry name" value="Homeodomain-like"/>
    <property type="match status" value="2"/>
</dbReference>
<keyword evidence="3" id="KW-0804">Transcription</keyword>
<dbReference type="PANTHER" id="PTHR43280">
    <property type="entry name" value="ARAC-FAMILY TRANSCRIPTIONAL REGULATOR"/>
    <property type="match status" value="1"/>
</dbReference>
<comment type="caution">
    <text evidence="5">The sequence shown here is derived from an EMBL/GenBank/DDBJ whole genome shotgun (WGS) entry which is preliminary data.</text>
</comment>
<accession>A0A916VI71</accession>
<dbReference type="AlphaFoldDB" id="A0A916VI71"/>
<dbReference type="SMART" id="SM00342">
    <property type="entry name" value="HTH_ARAC"/>
    <property type="match status" value="1"/>
</dbReference>
<keyword evidence="6" id="KW-1185">Reference proteome</keyword>
<keyword evidence="2" id="KW-0238">DNA-binding</keyword>
<dbReference type="GO" id="GO:0043565">
    <property type="term" value="F:sequence-specific DNA binding"/>
    <property type="evidence" value="ECO:0007669"/>
    <property type="project" value="InterPro"/>
</dbReference>
<reference evidence="5" key="1">
    <citation type="submission" date="2020-08" db="EMBL/GenBank/DDBJ databases">
        <title>Taxonomic study for Lactobacillus species isolated from hardwood bark.</title>
        <authorList>
            <person name="Tohno M."/>
            <person name="Tanizawa Y."/>
        </authorList>
    </citation>
    <scope>NUCLEOTIDE SEQUENCE</scope>
    <source>
        <strain evidence="5">B40</strain>
    </source>
</reference>
<keyword evidence="1" id="KW-0805">Transcription regulation</keyword>
<dbReference type="InterPro" id="IPR037923">
    <property type="entry name" value="HTH-like"/>
</dbReference>
<dbReference type="GO" id="GO:0003700">
    <property type="term" value="F:DNA-binding transcription factor activity"/>
    <property type="evidence" value="ECO:0007669"/>
    <property type="project" value="InterPro"/>
</dbReference>
<dbReference type="Pfam" id="PF02311">
    <property type="entry name" value="AraC_binding"/>
    <property type="match status" value="1"/>
</dbReference>
<dbReference type="InterPro" id="IPR009057">
    <property type="entry name" value="Homeodomain-like_sf"/>
</dbReference>
<dbReference type="SUPFAM" id="SSF51215">
    <property type="entry name" value="Regulatory protein AraC"/>
    <property type="match status" value="1"/>
</dbReference>
<dbReference type="PROSITE" id="PS01124">
    <property type="entry name" value="HTH_ARAC_FAMILY_2"/>
    <property type="match status" value="1"/>
</dbReference>